<dbReference type="EMBL" id="QKRB01000010">
    <property type="protein sequence ID" value="PZD97618.1"/>
    <property type="molecule type" value="Genomic_DNA"/>
</dbReference>
<accession>A0A2W1LBM4</accession>
<dbReference type="Gene3D" id="3.40.50.1980">
    <property type="entry name" value="Nitrogenase molybdenum iron protein domain"/>
    <property type="match status" value="2"/>
</dbReference>
<evidence type="ECO:0000256" key="1">
    <source>
        <dbReference type="ARBA" id="ARBA00004196"/>
    </source>
</evidence>
<evidence type="ECO:0000259" key="6">
    <source>
        <dbReference type="PROSITE" id="PS50983"/>
    </source>
</evidence>
<dbReference type="PANTHER" id="PTHR30532">
    <property type="entry name" value="IRON III DICITRATE-BINDING PERIPLASMIC PROTEIN"/>
    <property type="match status" value="1"/>
</dbReference>
<sequence length="348" mass="37607">MIVITILTGEDRVGVNKGEVKLNRTTKLTMLACLFLLFSVLAACGGGGNNAGNTAGNTGANTPAEGNQAAGGKEGNTQESATKVYKDGLDKEVEVPVNPQRIVALHNVGELLALGVKPLGTTDYHLNKYDPEKVAGVESVGESDPNMEKLVELEPDLIIVSSYFTPEVIAGLEKIAPVVATKWGLTPTEHLDALADLLGKEEEKQAWLDAYAAKVESVKAKIGQYAGEKAVVLQFWEKTIYRHSPTVFASLYEAGFVAPEQAAAVTQTEAISEEAVVDFAADADRLFLLVEDPSNKDRYNELKGTAWKDIPAVQKDQVHLVDTGRWNDYSASAMMWILEDLEAMFGNH</sequence>
<comment type="similarity">
    <text evidence="2">Belongs to the bacterial solute-binding protein 8 family.</text>
</comment>
<dbReference type="InterPro" id="IPR051313">
    <property type="entry name" value="Bact_iron-sidero_bind"/>
</dbReference>
<feature type="region of interest" description="Disordered" evidence="5">
    <location>
        <begin position="56"/>
        <end position="79"/>
    </location>
</feature>
<gene>
    <name evidence="7" type="ORF">DNH61_01730</name>
</gene>
<dbReference type="GO" id="GO:0030288">
    <property type="term" value="C:outer membrane-bounded periplasmic space"/>
    <property type="evidence" value="ECO:0007669"/>
    <property type="project" value="TreeGrafter"/>
</dbReference>
<evidence type="ECO:0000256" key="5">
    <source>
        <dbReference type="SAM" id="MobiDB-lite"/>
    </source>
</evidence>
<dbReference type="Pfam" id="PF01497">
    <property type="entry name" value="Peripla_BP_2"/>
    <property type="match status" value="1"/>
</dbReference>
<protein>
    <submittedName>
        <fullName evidence="7">ABC transporter substrate-binding protein</fullName>
    </submittedName>
</protein>
<dbReference type="InterPro" id="IPR002491">
    <property type="entry name" value="ABC_transptr_periplasmic_BD"/>
</dbReference>
<dbReference type="OrthoDB" id="2241086at2"/>
<proteinExistence type="inferred from homology"/>
<evidence type="ECO:0000256" key="3">
    <source>
        <dbReference type="ARBA" id="ARBA00022448"/>
    </source>
</evidence>
<feature type="domain" description="Fe/B12 periplasmic-binding" evidence="6">
    <location>
        <begin position="101"/>
        <end position="348"/>
    </location>
</feature>
<dbReference type="SUPFAM" id="SSF53807">
    <property type="entry name" value="Helical backbone' metal receptor"/>
    <property type="match status" value="1"/>
</dbReference>
<evidence type="ECO:0000313" key="8">
    <source>
        <dbReference type="Proteomes" id="UP000249522"/>
    </source>
</evidence>
<keyword evidence="3" id="KW-0813">Transport</keyword>
<dbReference type="GO" id="GO:1901678">
    <property type="term" value="P:iron coordination entity transport"/>
    <property type="evidence" value="ECO:0007669"/>
    <property type="project" value="UniProtKB-ARBA"/>
</dbReference>
<name>A0A2W1LBM4_9BACL</name>
<dbReference type="AlphaFoldDB" id="A0A2W1LBM4"/>
<dbReference type="PANTHER" id="PTHR30532:SF26">
    <property type="entry name" value="IRON(3+)-HYDROXAMATE-BINDING PROTEIN FHUD"/>
    <property type="match status" value="1"/>
</dbReference>
<keyword evidence="4" id="KW-0732">Signal</keyword>
<dbReference type="Proteomes" id="UP000249522">
    <property type="component" value="Unassembled WGS sequence"/>
</dbReference>
<dbReference type="PROSITE" id="PS50983">
    <property type="entry name" value="FE_B12_PBP"/>
    <property type="match status" value="1"/>
</dbReference>
<keyword evidence="8" id="KW-1185">Reference proteome</keyword>
<evidence type="ECO:0000256" key="4">
    <source>
        <dbReference type="ARBA" id="ARBA00022729"/>
    </source>
</evidence>
<evidence type="ECO:0000313" key="7">
    <source>
        <dbReference type="EMBL" id="PZD97618.1"/>
    </source>
</evidence>
<comment type="subcellular location">
    <subcellularLocation>
        <location evidence="1">Cell envelope</location>
    </subcellularLocation>
</comment>
<reference evidence="7 8" key="1">
    <citation type="submission" date="2018-06" db="EMBL/GenBank/DDBJ databases">
        <title>Paenibacillus imtechensis sp. nov.</title>
        <authorList>
            <person name="Pinnaka A.K."/>
            <person name="Singh H."/>
            <person name="Kaur M."/>
        </authorList>
    </citation>
    <scope>NUCLEOTIDE SEQUENCE [LARGE SCALE GENOMIC DNA]</scope>
    <source>
        <strain evidence="7 8">SMB1</strain>
    </source>
</reference>
<organism evidence="7 8">
    <name type="scientific">Paenibacillus sambharensis</name>
    <dbReference type="NCBI Taxonomy" id="1803190"/>
    <lineage>
        <taxon>Bacteria</taxon>
        <taxon>Bacillati</taxon>
        <taxon>Bacillota</taxon>
        <taxon>Bacilli</taxon>
        <taxon>Bacillales</taxon>
        <taxon>Paenibacillaceae</taxon>
        <taxon>Paenibacillus</taxon>
    </lineage>
</organism>
<evidence type="ECO:0000256" key="2">
    <source>
        <dbReference type="ARBA" id="ARBA00008814"/>
    </source>
</evidence>
<feature type="compositionally biased region" description="Low complexity" evidence="5">
    <location>
        <begin position="56"/>
        <end position="67"/>
    </location>
</feature>
<comment type="caution">
    <text evidence="7">The sequence shown here is derived from an EMBL/GenBank/DDBJ whole genome shotgun (WGS) entry which is preliminary data.</text>
</comment>